<evidence type="ECO:0000313" key="3">
    <source>
        <dbReference type="Proteomes" id="UP001154078"/>
    </source>
</evidence>
<sequence length="212" mass="24859">MGVFTREQLREIKEEINEEIRKNIEKSLLEILDSEAFINKLMLKVNDTLEKKLDKKLNKIQQRSDDKIKILEEKIDSMEQYSRRNNIRIFGLAENSGKPLIEDINNVLGSIEIGTRNIVECYRIGKINVKKPRAVFVKLQNYEDKIELIKNRKKLKGTNCHIKEDLTKKKMEILTAASEKFGFKNVWSLNGKIFTMLENKKTELKSLDFINQ</sequence>
<keyword evidence="1" id="KW-0175">Coiled coil</keyword>
<name>A0A9P0FFW1_BRAAE</name>
<accession>A0A9P0FFW1</accession>
<dbReference type="EMBL" id="OV121133">
    <property type="protein sequence ID" value="CAH0551546.1"/>
    <property type="molecule type" value="Genomic_DNA"/>
</dbReference>
<feature type="coiled-coil region" evidence="1">
    <location>
        <begin position="6"/>
        <end position="66"/>
    </location>
</feature>
<proteinExistence type="predicted"/>
<evidence type="ECO:0000313" key="2">
    <source>
        <dbReference type="EMBL" id="CAH0551546.1"/>
    </source>
</evidence>
<organism evidence="2 3">
    <name type="scientific">Brassicogethes aeneus</name>
    <name type="common">Rape pollen beetle</name>
    <name type="synonym">Meligethes aeneus</name>
    <dbReference type="NCBI Taxonomy" id="1431903"/>
    <lineage>
        <taxon>Eukaryota</taxon>
        <taxon>Metazoa</taxon>
        <taxon>Ecdysozoa</taxon>
        <taxon>Arthropoda</taxon>
        <taxon>Hexapoda</taxon>
        <taxon>Insecta</taxon>
        <taxon>Pterygota</taxon>
        <taxon>Neoptera</taxon>
        <taxon>Endopterygota</taxon>
        <taxon>Coleoptera</taxon>
        <taxon>Polyphaga</taxon>
        <taxon>Cucujiformia</taxon>
        <taxon>Nitidulidae</taxon>
        <taxon>Meligethinae</taxon>
        <taxon>Brassicogethes</taxon>
    </lineage>
</organism>
<dbReference type="PANTHER" id="PTHR11505">
    <property type="entry name" value="L1 TRANSPOSABLE ELEMENT-RELATED"/>
    <property type="match status" value="1"/>
</dbReference>
<dbReference type="Proteomes" id="UP001154078">
    <property type="component" value="Chromosome 2"/>
</dbReference>
<keyword evidence="3" id="KW-1185">Reference proteome</keyword>
<dbReference type="InterPro" id="IPR004244">
    <property type="entry name" value="Transposase_22"/>
</dbReference>
<dbReference type="AlphaFoldDB" id="A0A9P0FFW1"/>
<dbReference type="Gene3D" id="3.30.70.1820">
    <property type="entry name" value="L1 transposable element, RRM domain"/>
    <property type="match status" value="1"/>
</dbReference>
<protein>
    <recommendedName>
        <fullName evidence="4">Endonuclease-reverse transcriptase</fullName>
    </recommendedName>
</protein>
<gene>
    <name evidence="2" type="ORF">MELIAE_LOCUS4130</name>
</gene>
<evidence type="ECO:0008006" key="4">
    <source>
        <dbReference type="Google" id="ProtNLM"/>
    </source>
</evidence>
<dbReference type="OrthoDB" id="6725610at2759"/>
<reference evidence="2" key="1">
    <citation type="submission" date="2021-12" db="EMBL/GenBank/DDBJ databases">
        <authorList>
            <person name="King R."/>
        </authorList>
    </citation>
    <scope>NUCLEOTIDE SEQUENCE</scope>
</reference>
<evidence type="ECO:0000256" key="1">
    <source>
        <dbReference type="SAM" id="Coils"/>
    </source>
</evidence>